<reference evidence="10" key="1">
    <citation type="journal article" date="2019" name="Int. J. Syst. Evol. Microbiol.">
        <title>The Global Catalogue of Microorganisms (GCM) 10K type strain sequencing project: providing services to taxonomists for standard genome sequencing and annotation.</title>
        <authorList>
            <consortium name="The Broad Institute Genomics Platform"/>
            <consortium name="The Broad Institute Genome Sequencing Center for Infectious Disease"/>
            <person name="Wu L."/>
            <person name="Ma J."/>
        </authorList>
    </citation>
    <scope>NUCLEOTIDE SEQUENCE [LARGE SCALE GENOMIC DNA]</scope>
    <source>
        <strain evidence="10">CGMCC 4.7192</strain>
    </source>
</reference>
<keyword evidence="4 7" id="KW-0812">Transmembrane</keyword>
<accession>A0ABW5BMS6</accession>
<proteinExistence type="inferred from homology"/>
<dbReference type="Pfam" id="PF00528">
    <property type="entry name" value="BPD_transp_1"/>
    <property type="match status" value="1"/>
</dbReference>
<dbReference type="PANTHER" id="PTHR43163">
    <property type="entry name" value="DIPEPTIDE TRANSPORT SYSTEM PERMEASE PROTEIN DPPB-RELATED"/>
    <property type="match status" value="1"/>
</dbReference>
<dbReference type="InterPro" id="IPR035906">
    <property type="entry name" value="MetI-like_sf"/>
</dbReference>
<dbReference type="PROSITE" id="PS50928">
    <property type="entry name" value="ABC_TM1"/>
    <property type="match status" value="1"/>
</dbReference>
<feature type="transmembrane region" description="Helical" evidence="7">
    <location>
        <begin position="180"/>
        <end position="198"/>
    </location>
</feature>
<organism evidence="9 10">
    <name type="scientific">Kiloniella antarctica</name>
    <dbReference type="NCBI Taxonomy" id="1550907"/>
    <lineage>
        <taxon>Bacteria</taxon>
        <taxon>Pseudomonadati</taxon>
        <taxon>Pseudomonadota</taxon>
        <taxon>Alphaproteobacteria</taxon>
        <taxon>Rhodospirillales</taxon>
        <taxon>Kiloniellaceae</taxon>
        <taxon>Kiloniella</taxon>
    </lineage>
</organism>
<comment type="caution">
    <text evidence="9">The sequence shown here is derived from an EMBL/GenBank/DDBJ whole genome shotgun (WGS) entry which is preliminary data.</text>
</comment>
<dbReference type="RefSeq" id="WP_380251273.1">
    <property type="nucleotide sequence ID" value="NZ_JBHUII010000004.1"/>
</dbReference>
<keyword evidence="6 7" id="KW-0472">Membrane</keyword>
<feature type="domain" description="ABC transmembrane type-1" evidence="8">
    <location>
        <begin position="106"/>
        <end position="303"/>
    </location>
</feature>
<evidence type="ECO:0000256" key="3">
    <source>
        <dbReference type="ARBA" id="ARBA00022475"/>
    </source>
</evidence>
<comment type="similarity">
    <text evidence="7">Belongs to the binding-protein-dependent transport system permease family.</text>
</comment>
<keyword evidence="3" id="KW-1003">Cell membrane</keyword>
<evidence type="ECO:0000259" key="8">
    <source>
        <dbReference type="PROSITE" id="PS50928"/>
    </source>
</evidence>
<feature type="transmembrane region" description="Helical" evidence="7">
    <location>
        <begin position="283"/>
        <end position="306"/>
    </location>
</feature>
<dbReference type="PANTHER" id="PTHR43163:SF6">
    <property type="entry name" value="DIPEPTIDE TRANSPORT SYSTEM PERMEASE PROTEIN DPPB-RELATED"/>
    <property type="match status" value="1"/>
</dbReference>
<sequence>MTPIYLLRATALKAASLLLVLLGVSFLTFLLYFFAPGDKALAIANARYNGEGSTSPQLVEQIRLETGLDHPFFVQFYNWIFDVIQLDFGLSLVSQEPVSEILMSQLWETLELAISSLVIGMTLALTLSLISVWKPKTLIDRFAIAVSSVGAAIPSYWLGLLLILLFAAELQWLPAYGTGSMAHLILPASALSLSVLASQTRLIRSFLLEASAAPFLEALKLRGVGPKELFFKHIVRHAFVPFITMLSLELAFLLEGAVIVEVVFARGGIGSLLVHSVMSRDFPVIQCIVIFSAVTYVSINSAVEIFQWSINPVSRQA</sequence>
<dbReference type="EMBL" id="JBHUII010000004">
    <property type="protein sequence ID" value="MFD2206060.1"/>
    <property type="molecule type" value="Genomic_DNA"/>
</dbReference>
<evidence type="ECO:0000256" key="2">
    <source>
        <dbReference type="ARBA" id="ARBA00022448"/>
    </source>
</evidence>
<dbReference type="Gene3D" id="1.10.3720.10">
    <property type="entry name" value="MetI-like"/>
    <property type="match status" value="1"/>
</dbReference>
<name>A0ABW5BMS6_9PROT</name>
<dbReference type="Proteomes" id="UP001597294">
    <property type="component" value="Unassembled WGS sequence"/>
</dbReference>
<dbReference type="InterPro" id="IPR000515">
    <property type="entry name" value="MetI-like"/>
</dbReference>
<dbReference type="SUPFAM" id="SSF161098">
    <property type="entry name" value="MetI-like"/>
    <property type="match status" value="1"/>
</dbReference>
<evidence type="ECO:0000256" key="4">
    <source>
        <dbReference type="ARBA" id="ARBA00022692"/>
    </source>
</evidence>
<keyword evidence="10" id="KW-1185">Reference proteome</keyword>
<dbReference type="Pfam" id="PF19300">
    <property type="entry name" value="BPD_transp_1_N"/>
    <property type="match status" value="1"/>
</dbReference>
<evidence type="ECO:0000256" key="7">
    <source>
        <dbReference type="RuleBase" id="RU363032"/>
    </source>
</evidence>
<feature type="transmembrane region" description="Helical" evidence="7">
    <location>
        <begin position="12"/>
        <end position="35"/>
    </location>
</feature>
<evidence type="ECO:0000256" key="5">
    <source>
        <dbReference type="ARBA" id="ARBA00022989"/>
    </source>
</evidence>
<evidence type="ECO:0000313" key="9">
    <source>
        <dbReference type="EMBL" id="MFD2206060.1"/>
    </source>
</evidence>
<dbReference type="CDD" id="cd06261">
    <property type="entry name" value="TM_PBP2"/>
    <property type="match status" value="1"/>
</dbReference>
<protein>
    <submittedName>
        <fullName evidence="9">ABC transporter permease</fullName>
    </submittedName>
</protein>
<comment type="subcellular location">
    <subcellularLocation>
        <location evidence="1 7">Cell membrane</location>
        <topology evidence="1 7">Multi-pass membrane protein</topology>
    </subcellularLocation>
</comment>
<feature type="transmembrane region" description="Helical" evidence="7">
    <location>
        <begin position="112"/>
        <end position="130"/>
    </location>
</feature>
<evidence type="ECO:0000256" key="6">
    <source>
        <dbReference type="ARBA" id="ARBA00023136"/>
    </source>
</evidence>
<keyword evidence="2 7" id="KW-0813">Transport</keyword>
<evidence type="ECO:0000256" key="1">
    <source>
        <dbReference type="ARBA" id="ARBA00004651"/>
    </source>
</evidence>
<feature type="transmembrane region" description="Helical" evidence="7">
    <location>
        <begin position="239"/>
        <end position="263"/>
    </location>
</feature>
<evidence type="ECO:0000313" key="10">
    <source>
        <dbReference type="Proteomes" id="UP001597294"/>
    </source>
</evidence>
<dbReference type="InterPro" id="IPR045621">
    <property type="entry name" value="BPD_transp_1_N"/>
</dbReference>
<gene>
    <name evidence="9" type="ORF">ACFSKO_10570</name>
</gene>
<keyword evidence="5 7" id="KW-1133">Transmembrane helix</keyword>
<feature type="transmembrane region" description="Helical" evidence="7">
    <location>
        <begin position="142"/>
        <end position="168"/>
    </location>
</feature>